<evidence type="ECO:0000256" key="1">
    <source>
        <dbReference type="ARBA" id="ARBA00004429"/>
    </source>
</evidence>
<evidence type="ECO:0000256" key="4">
    <source>
        <dbReference type="ARBA" id="ARBA00022519"/>
    </source>
</evidence>
<proteinExistence type="inferred from homology"/>
<dbReference type="SUPFAM" id="SSF58104">
    <property type="entry name" value="Methyl-accepting chemotaxis protein (MCP) signaling domain"/>
    <property type="match status" value="1"/>
</dbReference>
<dbReference type="Proteomes" id="UP001528850">
    <property type="component" value="Unassembled WGS sequence"/>
</dbReference>
<dbReference type="PANTHER" id="PTHR43531:SF14">
    <property type="entry name" value="METHYL-ACCEPTING CHEMOTAXIS PROTEIN I-RELATED"/>
    <property type="match status" value="1"/>
</dbReference>
<evidence type="ECO:0000313" key="14">
    <source>
        <dbReference type="EMBL" id="MDF4025715.1"/>
    </source>
</evidence>
<evidence type="ECO:0000256" key="7">
    <source>
        <dbReference type="ARBA" id="ARBA00023136"/>
    </source>
</evidence>
<evidence type="ECO:0000256" key="5">
    <source>
        <dbReference type="ARBA" id="ARBA00022692"/>
    </source>
</evidence>
<protein>
    <submittedName>
        <fullName evidence="14">Methyl-accepting chemotaxis protein</fullName>
    </submittedName>
</protein>
<keyword evidence="6 11" id="KW-1133">Transmembrane helix</keyword>
<dbReference type="PROSITE" id="PS50111">
    <property type="entry name" value="CHEMOTAXIS_TRANSDUC_2"/>
    <property type="match status" value="1"/>
</dbReference>
<keyword evidence="3" id="KW-0488">Methylation</keyword>
<comment type="subcellular location">
    <subcellularLocation>
        <location evidence="1">Cell inner membrane</location>
        <topology evidence="1">Multi-pass membrane protein</topology>
    </subcellularLocation>
</comment>
<evidence type="ECO:0000256" key="12">
    <source>
        <dbReference type="SAM" id="SignalP"/>
    </source>
</evidence>
<keyword evidence="5 11" id="KW-0812">Transmembrane</keyword>
<evidence type="ECO:0000256" key="2">
    <source>
        <dbReference type="ARBA" id="ARBA00022475"/>
    </source>
</evidence>
<dbReference type="InterPro" id="IPR051310">
    <property type="entry name" value="MCP_chemotaxis"/>
</dbReference>
<feature type="chain" id="PRO_5046743666" evidence="12">
    <location>
        <begin position="21"/>
        <end position="518"/>
    </location>
</feature>
<dbReference type="CDD" id="cd11386">
    <property type="entry name" value="MCP_signal"/>
    <property type="match status" value="1"/>
</dbReference>
<dbReference type="Pfam" id="PF02203">
    <property type="entry name" value="TarH"/>
    <property type="match status" value="1"/>
</dbReference>
<evidence type="ECO:0000313" key="15">
    <source>
        <dbReference type="Proteomes" id="UP001528850"/>
    </source>
</evidence>
<dbReference type="Pfam" id="PF00015">
    <property type="entry name" value="MCPsignal"/>
    <property type="match status" value="1"/>
</dbReference>
<keyword evidence="2" id="KW-1003">Cell membrane</keyword>
<name>A0ABT6BC58_9GAMM</name>
<keyword evidence="4" id="KW-0997">Cell inner membrane</keyword>
<keyword evidence="7 11" id="KW-0472">Membrane</keyword>
<reference evidence="14 15" key="1">
    <citation type="journal article" date="2024" name="Curr. Microbiol.">
        <title>Luteibacter sahnii sp. nov., A Novel Yellow-Colored Xanthomonadin Pigment Producing Probiotic Bacterium from Healthy Rice Seed Microbiome.</title>
        <authorList>
            <person name="Jaiswal G."/>
            <person name="Rana R."/>
            <person name="Nayak P.K."/>
            <person name="Chouhan R."/>
            <person name="Gandhi S.G."/>
            <person name="Patel H.K."/>
            <person name="Patil P.B."/>
        </authorList>
    </citation>
    <scope>NUCLEOTIDE SEQUENCE [LARGE SCALE GENOMIC DNA]</scope>
    <source>
        <strain evidence="14 15">PPL201</strain>
    </source>
</reference>
<organism evidence="14 15">
    <name type="scientific">Luteibacter sahnii</name>
    <dbReference type="NCBI Taxonomy" id="3021977"/>
    <lineage>
        <taxon>Bacteria</taxon>
        <taxon>Pseudomonadati</taxon>
        <taxon>Pseudomonadota</taxon>
        <taxon>Gammaproteobacteria</taxon>
        <taxon>Lysobacterales</taxon>
        <taxon>Rhodanobacteraceae</taxon>
        <taxon>Luteibacter</taxon>
    </lineage>
</organism>
<keyword evidence="15" id="KW-1185">Reference proteome</keyword>
<dbReference type="InterPro" id="IPR003122">
    <property type="entry name" value="Tar_rcpt_lig-bd"/>
</dbReference>
<feature type="domain" description="Methyl-accepting transducer" evidence="13">
    <location>
        <begin position="271"/>
        <end position="500"/>
    </location>
</feature>
<dbReference type="Gene3D" id="1.10.287.950">
    <property type="entry name" value="Methyl-accepting chemotaxis protein"/>
    <property type="match status" value="1"/>
</dbReference>
<keyword evidence="12" id="KW-0732">Signal</keyword>
<feature type="transmembrane region" description="Helical" evidence="11">
    <location>
        <begin position="186"/>
        <end position="208"/>
    </location>
</feature>
<feature type="signal peptide" evidence="12">
    <location>
        <begin position="1"/>
        <end position="20"/>
    </location>
</feature>
<evidence type="ECO:0000256" key="10">
    <source>
        <dbReference type="PROSITE-ProRule" id="PRU00284"/>
    </source>
</evidence>
<gene>
    <name evidence="14" type="ORF">P3W24_12130</name>
</gene>
<dbReference type="SMART" id="SM00283">
    <property type="entry name" value="MA"/>
    <property type="match status" value="1"/>
</dbReference>
<keyword evidence="8 10" id="KW-0807">Transducer</keyword>
<dbReference type="InterPro" id="IPR004089">
    <property type="entry name" value="MCPsignal_dom"/>
</dbReference>
<dbReference type="PANTHER" id="PTHR43531">
    <property type="entry name" value="PROTEIN ICFG"/>
    <property type="match status" value="1"/>
</dbReference>
<evidence type="ECO:0000259" key="13">
    <source>
        <dbReference type="PROSITE" id="PS50111"/>
    </source>
</evidence>
<dbReference type="RefSeq" id="WP_320550196.1">
    <property type="nucleotide sequence ID" value="NZ_JAQLOK010000001.1"/>
</dbReference>
<evidence type="ECO:0000256" key="11">
    <source>
        <dbReference type="SAM" id="Phobius"/>
    </source>
</evidence>
<comment type="caution">
    <text evidence="14">The sequence shown here is derived from an EMBL/GenBank/DDBJ whole genome shotgun (WGS) entry which is preliminary data.</text>
</comment>
<sequence>MANLSVKAQLALLASGLATAMLATCASGLYALSTTGEALRTVYEDRTVCIQQLSTVSDSLRDEAMLLSRATLDPAQFPGKSAVDQSLQHRAVLDGQWKTYAATYWTPDEKVLADAFHEAYLALEQDGLAPARDALLSGDLATAGKTLHGRVDARLPDTLARLDRLRKLQVDVAASEYQASRQRYALLLRVLVGIATAGLALGAGIAVWTGRRLYAALGGEPFYAAQVVRRIADGDLTVTVDLKQEDSSSLLHSIVGMRDHLSTIVSGIKRSSHSIATAADQISQGNANLSQRTEEQAASLEETAASMEELTATVRENTNSALLGRDIANTASSAAARGGEAVSRVVETMNGIADSSAQVADIVGIIDGLAFQTHILSLNAAVEAARAGEHGRGFAVVASEVRSLAQRSAVAARDIRALIDVSIERVQAGSSMVDEAGATIQGVVTAVQDVSGVMSGISAASQEQSSGIEQVNRAVTQMDQVTQENAALVEQCAAASRSLAEQATLLRTAVDVFRVEAA</sequence>
<evidence type="ECO:0000256" key="9">
    <source>
        <dbReference type="ARBA" id="ARBA00029447"/>
    </source>
</evidence>
<dbReference type="EMBL" id="JARJJS010000002">
    <property type="protein sequence ID" value="MDF4025715.1"/>
    <property type="molecule type" value="Genomic_DNA"/>
</dbReference>
<evidence type="ECO:0000256" key="6">
    <source>
        <dbReference type="ARBA" id="ARBA00022989"/>
    </source>
</evidence>
<accession>A0ABT6BC58</accession>
<evidence type="ECO:0000256" key="3">
    <source>
        <dbReference type="ARBA" id="ARBA00022481"/>
    </source>
</evidence>
<dbReference type="PRINTS" id="PR00260">
    <property type="entry name" value="CHEMTRNSDUCR"/>
</dbReference>
<comment type="similarity">
    <text evidence="9">Belongs to the methyl-accepting chemotaxis (MCP) protein family.</text>
</comment>
<dbReference type="InterPro" id="IPR004090">
    <property type="entry name" value="Chemotax_Me-accpt_rcpt"/>
</dbReference>
<evidence type="ECO:0000256" key="8">
    <source>
        <dbReference type="ARBA" id="ARBA00023224"/>
    </source>
</evidence>